<dbReference type="CDD" id="cd00085">
    <property type="entry name" value="HNHc"/>
    <property type="match status" value="1"/>
</dbReference>
<dbReference type="EMBL" id="BAAAOS010000048">
    <property type="protein sequence ID" value="GAA1600457.1"/>
    <property type="molecule type" value="Genomic_DNA"/>
</dbReference>
<dbReference type="InterPro" id="IPR003615">
    <property type="entry name" value="HNH_nuc"/>
</dbReference>
<accession>A0ABP4Q6H5</accession>
<keyword evidence="2" id="KW-1185">Reference proteome</keyword>
<sequence>MVNDNRGQLVTNSRKYSAGVVNGLMMVAKGMCYFPECPEPLVRFVKGVPVNNFDVAHIRALNSKGPRAVSGMSEDELNRMDNLVLLCRPHHTVVDKLRPADFPIPLLVEWKAARERSGYADLQALRGLTEQRLQELMTEAFESLHERVESAVSKLESVDRDVAKMLRPFINDIAAVNFVSKYPDADTVTTLGNAATKLRHLQETAYELKSAADKLAKLRELPTQLDQVADRLERNRDFM</sequence>
<comment type="caution">
    <text evidence="1">The sequence shown here is derived from an EMBL/GenBank/DDBJ whole genome shotgun (WGS) entry which is preliminary data.</text>
</comment>
<evidence type="ECO:0000313" key="1">
    <source>
        <dbReference type="EMBL" id="GAA1600457.1"/>
    </source>
</evidence>
<organism evidence="1 2">
    <name type="scientific">Kribbella sancticallisti</name>
    <dbReference type="NCBI Taxonomy" id="460087"/>
    <lineage>
        <taxon>Bacteria</taxon>
        <taxon>Bacillati</taxon>
        <taxon>Actinomycetota</taxon>
        <taxon>Actinomycetes</taxon>
        <taxon>Propionibacteriales</taxon>
        <taxon>Kribbellaceae</taxon>
        <taxon>Kribbella</taxon>
    </lineage>
</organism>
<gene>
    <name evidence="1" type="ORF">GCM10009789_63400</name>
</gene>
<proteinExistence type="predicted"/>
<dbReference type="Proteomes" id="UP001500393">
    <property type="component" value="Unassembled WGS sequence"/>
</dbReference>
<protein>
    <recommendedName>
        <fullName evidence="3">HNH endonuclease</fullName>
    </recommendedName>
</protein>
<evidence type="ECO:0000313" key="2">
    <source>
        <dbReference type="Proteomes" id="UP001500393"/>
    </source>
</evidence>
<reference evidence="2" key="1">
    <citation type="journal article" date="2019" name="Int. J. Syst. Evol. Microbiol.">
        <title>The Global Catalogue of Microorganisms (GCM) 10K type strain sequencing project: providing services to taxonomists for standard genome sequencing and annotation.</title>
        <authorList>
            <consortium name="The Broad Institute Genomics Platform"/>
            <consortium name="The Broad Institute Genome Sequencing Center for Infectious Disease"/>
            <person name="Wu L."/>
            <person name="Ma J."/>
        </authorList>
    </citation>
    <scope>NUCLEOTIDE SEQUENCE [LARGE SCALE GENOMIC DNA]</scope>
    <source>
        <strain evidence="2">JCM 14969</strain>
    </source>
</reference>
<name>A0ABP4Q6H5_9ACTN</name>
<evidence type="ECO:0008006" key="3">
    <source>
        <dbReference type="Google" id="ProtNLM"/>
    </source>
</evidence>